<dbReference type="EMBL" id="JAHQIW010004423">
    <property type="protein sequence ID" value="KAJ1362335.1"/>
    <property type="molecule type" value="Genomic_DNA"/>
</dbReference>
<accession>A0AAD5QUF5</accession>
<reference evidence="2" key="1">
    <citation type="submission" date="2021-06" db="EMBL/GenBank/DDBJ databases">
        <title>Parelaphostrongylus tenuis whole genome reference sequence.</title>
        <authorList>
            <person name="Garwood T.J."/>
            <person name="Larsen P.A."/>
            <person name="Fountain-Jones N.M."/>
            <person name="Garbe J.R."/>
            <person name="Macchietto M.G."/>
            <person name="Kania S.A."/>
            <person name="Gerhold R.W."/>
            <person name="Richards J.E."/>
            <person name="Wolf T.M."/>
        </authorList>
    </citation>
    <scope>NUCLEOTIDE SEQUENCE</scope>
    <source>
        <strain evidence="2">MNPRO001-30</strain>
        <tissue evidence="2">Meninges</tissue>
    </source>
</reference>
<organism evidence="2 3">
    <name type="scientific">Parelaphostrongylus tenuis</name>
    <name type="common">Meningeal worm</name>
    <dbReference type="NCBI Taxonomy" id="148309"/>
    <lineage>
        <taxon>Eukaryota</taxon>
        <taxon>Metazoa</taxon>
        <taxon>Ecdysozoa</taxon>
        <taxon>Nematoda</taxon>
        <taxon>Chromadorea</taxon>
        <taxon>Rhabditida</taxon>
        <taxon>Rhabditina</taxon>
        <taxon>Rhabditomorpha</taxon>
        <taxon>Strongyloidea</taxon>
        <taxon>Metastrongylidae</taxon>
        <taxon>Parelaphostrongylus</taxon>
    </lineage>
</organism>
<proteinExistence type="predicted"/>
<feature type="compositionally biased region" description="Basic and acidic residues" evidence="1">
    <location>
        <begin position="103"/>
        <end position="119"/>
    </location>
</feature>
<evidence type="ECO:0000313" key="2">
    <source>
        <dbReference type="EMBL" id="KAJ1362335.1"/>
    </source>
</evidence>
<protein>
    <submittedName>
        <fullName evidence="2">Uncharacterized protein</fullName>
    </submittedName>
</protein>
<comment type="caution">
    <text evidence="2">The sequence shown here is derived from an EMBL/GenBank/DDBJ whole genome shotgun (WGS) entry which is preliminary data.</text>
</comment>
<dbReference type="AlphaFoldDB" id="A0AAD5QUF5"/>
<keyword evidence="3" id="KW-1185">Reference proteome</keyword>
<evidence type="ECO:0000313" key="3">
    <source>
        <dbReference type="Proteomes" id="UP001196413"/>
    </source>
</evidence>
<name>A0AAD5QUF5_PARTN</name>
<feature type="region of interest" description="Disordered" evidence="1">
    <location>
        <begin position="103"/>
        <end position="126"/>
    </location>
</feature>
<gene>
    <name evidence="2" type="ORF">KIN20_021858</name>
</gene>
<dbReference type="Proteomes" id="UP001196413">
    <property type="component" value="Unassembled WGS sequence"/>
</dbReference>
<evidence type="ECO:0000256" key="1">
    <source>
        <dbReference type="SAM" id="MobiDB-lite"/>
    </source>
</evidence>
<sequence length="126" mass="13694">MMKRDTEQNCRCLLKAQFLHEEFSSSKEPLTSDQRLEEKSHIRLEGKDVYKEGLPEAKEEVLSFGDKLVGFAAKAAKIAGGAVVAPVALAAVGAAAAYEAITRDEDRSVEKEMKDEPSSRGEGPTP</sequence>